<evidence type="ECO:0000313" key="9">
    <source>
        <dbReference type="EMBL" id="CAA9442726.1"/>
    </source>
</evidence>
<accession>A0A6J4QI39</accession>
<dbReference type="GO" id="GO:0022857">
    <property type="term" value="F:transmembrane transporter activity"/>
    <property type="evidence" value="ECO:0007669"/>
    <property type="project" value="InterPro"/>
</dbReference>
<dbReference type="Pfam" id="PF00893">
    <property type="entry name" value="Multi_Drug_Res"/>
    <property type="match status" value="1"/>
</dbReference>
<dbReference type="GO" id="GO:0005886">
    <property type="term" value="C:plasma membrane"/>
    <property type="evidence" value="ECO:0007669"/>
    <property type="project" value="UniProtKB-SubCell"/>
</dbReference>
<dbReference type="EMBL" id="CADCVC010000128">
    <property type="protein sequence ID" value="CAA9442726.1"/>
    <property type="molecule type" value="Genomic_DNA"/>
</dbReference>
<reference evidence="9" key="1">
    <citation type="submission" date="2020-02" db="EMBL/GenBank/DDBJ databases">
        <authorList>
            <person name="Meier V. D."/>
        </authorList>
    </citation>
    <scope>NUCLEOTIDE SEQUENCE</scope>
    <source>
        <strain evidence="9">AVDCRST_MAG80</strain>
    </source>
</reference>
<dbReference type="InterPro" id="IPR045324">
    <property type="entry name" value="Small_multidrug_res"/>
</dbReference>
<dbReference type="InterPro" id="IPR037185">
    <property type="entry name" value="EmrE-like"/>
</dbReference>
<evidence type="ECO:0000256" key="7">
    <source>
        <dbReference type="RuleBase" id="RU003942"/>
    </source>
</evidence>
<comment type="subcellular location">
    <subcellularLocation>
        <location evidence="1 7">Cell membrane</location>
        <topology evidence="1 7">Multi-pass membrane protein</topology>
    </subcellularLocation>
</comment>
<keyword evidence="2" id="KW-0813">Transport</keyword>
<dbReference type="InterPro" id="IPR000390">
    <property type="entry name" value="Small_drug/metabolite_transptr"/>
</dbReference>
<dbReference type="Gene3D" id="1.10.3730.20">
    <property type="match status" value="1"/>
</dbReference>
<name>A0A6J4QI39_9ACTN</name>
<protein>
    <submittedName>
        <fullName evidence="9">Small multidrug resistance family (SMR) protein</fullName>
    </submittedName>
</protein>
<feature type="transmembrane region" description="Helical" evidence="8">
    <location>
        <begin position="87"/>
        <end position="107"/>
    </location>
</feature>
<keyword evidence="6 8" id="KW-0472">Membrane</keyword>
<keyword evidence="4 7" id="KW-0812">Transmembrane</keyword>
<dbReference type="PANTHER" id="PTHR30561">
    <property type="entry name" value="SMR FAMILY PROTON-DEPENDENT DRUG EFFLUX TRANSPORTER SUGE"/>
    <property type="match status" value="1"/>
</dbReference>
<evidence type="ECO:0000256" key="6">
    <source>
        <dbReference type="ARBA" id="ARBA00023136"/>
    </source>
</evidence>
<dbReference type="FunFam" id="1.10.3730.20:FF:000001">
    <property type="entry name" value="Quaternary ammonium compound resistance transporter SugE"/>
    <property type="match status" value="1"/>
</dbReference>
<organism evidence="9">
    <name type="scientific">uncultured Rubrobacteraceae bacterium</name>
    <dbReference type="NCBI Taxonomy" id="349277"/>
    <lineage>
        <taxon>Bacteria</taxon>
        <taxon>Bacillati</taxon>
        <taxon>Actinomycetota</taxon>
        <taxon>Rubrobacteria</taxon>
        <taxon>Rubrobacterales</taxon>
        <taxon>Rubrobacteraceae</taxon>
        <taxon>environmental samples</taxon>
    </lineage>
</organism>
<keyword evidence="5 8" id="KW-1133">Transmembrane helix</keyword>
<evidence type="ECO:0000256" key="4">
    <source>
        <dbReference type="ARBA" id="ARBA00022692"/>
    </source>
</evidence>
<sequence>MNPFALLLLVLAIVGEVTGTAGLKASEGFSRFGPSVVAVLGYCAAFYFLSLSLREIPLGVAYAVWSGLGTVGSVLLGVLVWREALGSAHLADIGLIVAGVVVLNVFAGNPGE</sequence>
<dbReference type="SUPFAM" id="SSF103481">
    <property type="entry name" value="Multidrug resistance efflux transporter EmrE"/>
    <property type="match status" value="1"/>
</dbReference>
<feature type="transmembrane region" description="Helical" evidence="8">
    <location>
        <begin position="32"/>
        <end position="53"/>
    </location>
</feature>
<evidence type="ECO:0000256" key="2">
    <source>
        <dbReference type="ARBA" id="ARBA00022448"/>
    </source>
</evidence>
<evidence type="ECO:0000256" key="1">
    <source>
        <dbReference type="ARBA" id="ARBA00004651"/>
    </source>
</evidence>
<comment type="similarity">
    <text evidence="7">Belongs to the drug/metabolite transporter (DMT) superfamily. Small multidrug resistance (SMR) (TC 2.A.7.1) family.</text>
</comment>
<gene>
    <name evidence="9" type="ORF">AVDCRST_MAG80-1474</name>
</gene>
<dbReference type="PANTHER" id="PTHR30561:SF1">
    <property type="entry name" value="MULTIDRUG TRANSPORTER EMRE"/>
    <property type="match status" value="1"/>
</dbReference>
<dbReference type="AlphaFoldDB" id="A0A6J4QI39"/>
<evidence type="ECO:0000256" key="5">
    <source>
        <dbReference type="ARBA" id="ARBA00022989"/>
    </source>
</evidence>
<feature type="transmembrane region" description="Helical" evidence="8">
    <location>
        <begin position="60"/>
        <end position="81"/>
    </location>
</feature>
<evidence type="ECO:0000256" key="3">
    <source>
        <dbReference type="ARBA" id="ARBA00022475"/>
    </source>
</evidence>
<proteinExistence type="inferred from homology"/>
<evidence type="ECO:0000256" key="8">
    <source>
        <dbReference type="SAM" id="Phobius"/>
    </source>
</evidence>
<keyword evidence="3" id="KW-1003">Cell membrane</keyword>